<dbReference type="SMART" id="SM00744">
    <property type="entry name" value="RINGv"/>
    <property type="match status" value="1"/>
</dbReference>
<dbReference type="GO" id="GO:0008270">
    <property type="term" value="F:zinc ion binding"/>
    <property type="evidence" value="ECO:0007669"/>
    <property type="project" value="UniProtKB-KW"/>
</dbReference>
<dbReference type="Proteomes" id="UP001213000">
    <property type="component" value="Unassembled WGS sequence"/>
</dbReference>
<name>A0AAD5VR69_9AGAR</name>
<dbReference type="SMART" id="SM00184">
    <property type="entry name" value="RING"/>
    <property type="match status" value="1"/>
</dbReference>
<keyword evidence="7" id="KW-0862">Zinc</keyword>
<evidence type="ECO:0000256" key="9">
    <source>
        <dbReference type="SAM" id="MobiDB-lite"/>
    </source>
</evidence>
<dbReference type="Pfam" id="PF13639">
    <property type="entry name" value="zf-RING_2"/>
    <property type="match status" value="1"/>
</dbReference>
<keyword evidence="3" id="KW-0808">Transferase</keyword>
<keyword evidence="5 8" id="KW-0863">Zinc-finger</keyword>
<evidence type="ECO:0000259" key="10">
    <source>
        <dbReference type="PROSITE" id="PS50089"/>
    </source>
</evidence>
<dbReference type="PANTHER" id="PTHR22937">
    <property type="entry name" value="E3 UBIQUITIN-PROTEIN LIGASE RNF165"/>
    <property type="match status" value="1"/>
</dbReference>
<evidence type="ECO:0000256" key="3">
    <source>
        <dbReference type="ARBA" id="ARBA00022679"/>
    </source>
</evidence>
<evidence type="ECO:0000313" key="11">
    <source>
        <dbReference type="EMBL" id="KAJ3562783.1"/>
    </source>
</evidence>
<evidence type="ECO:0000256" key="2">
    <source>
        <dbReference type="ARBA" id="ARBA00012483"/>
    </source>
</evidence>
<dbReference type="Gene3D" id="3.30.40.10">
    <property type="entry name" value="Zinc/RING finger domain, C3HC4 (zinc finger)"/>
    <property type="match status" value="1"/>
</dbReference>
<feature type="compositionally biased region" description="Basic and acidic residues" evidence="9">
    <location>
        <begin position="107"/>
        <end position="142"/>
    </location>
</feature>
<evidence type="ECO:0000256" key="1">
    <source>
        <dbReference type="ARBA" id="ARBA00000900"/>
    </source>
</evidence>
<evidence type="ECO:0000256" key="4">
    <source>
        <dbReference type="ARBA" id="ARBA00022723"/>
    </source>
</evidence>
<dbReference type="SUPFAM" id="SSF57850">
    <property type="entry name" value="RING/U-box"/>
    <property type="match status" value="1"/>
</dbReference>
<dbReference type="CDD" id="cd16454">
    <property type="entry name" value="RING-H2_PA-TM-RING"/>
    <property type="match status" value="1"/>
</dbReference>
<dbReference type="AlphaFoldDB" id="A0AAD5VR69"/>
<dbReference type="EMBL" id="JANIEX010000831">
    <property type="protein sequence ID" value="KAJ3562783.1"/>
    <property type="molecule type" value="Genomic_DNA"/>
</dbReference>
<reference evidence="11" key="1">
    <citation type="submission" date="2022-07" db="EMBL/GenBank/DDBJ databases">
        <title>Genome Sequence of Leucocoprinus birnbaumii.</title>
        <authorList>
            <person name="Buettner E."/>
        </authorList>
    </citation>
    <scope>NUCLEOTIDE SEQUENCE</scope>
    <source>
        <strain evidence="11">VT141</strain>
    </source>
</reference>
<feature type="compositionally biased region" description="Gly residues" evidence="9">
    <location>
        <begin position="564"/>
        <end position="573"/>
    </location>
</feature>
<proteinExistence type="predicted"/>
<feature type="compositionally biased region" description="Low complexity" evidence="9">
    <location>
        <begin position="242"/>
        <end position="262"/>
    </location>
</feature>
<feature type="compositionally biased region" description="Low complexity" evidence="9">
    <location>
        <begin position="19"/>
        <end position="45"/>
    </location>
</feature>
<feature type="compositionally biased region" description="Polar residues" evidence="9">
    <location>
        <begin position="290"/>
        <end position="306"/>
    </location>
</feature>
<feature type="region of interest" description="Disordered" evidence="9">
    <location>
        <begin position="533"/>
        <end position="573"/>
    </location>
</feature>
<sequence length="573" mass="62520">MLRRQQRMREHLFMAHQIGQSSATLSRSSSSISSGSSLGGRVSFSQLERSPERPESTGYQMGRGDAEGLRDAIRVLRGDGLSVDRSLQFLDRYRQQRAEGGAPNVSEAERDANQEQRRVRDEARGLYVGMREREQDRQREGRGNLSVPRWLHHHEQSASASTSQMAGSSMARGATSRNTAGRPYPSWRHSWMSDANNDTASDEADMRRLQAFLESVSDSESDSPGIDEDSFMDTISLRPRRLTPAASPTSLSPASTTTSTTAIVGRNNDNHRQGRPIRQGRMTVDVRGNPISSGSAWSLRSSQAENGSTASGGGLSAAGRAMRDRMNRLRGHSMTSSPETPTGSGFMSGRRFVGGFARRFGEPGDYLDDDEFDASYESLLALQDALGEVKQRSTPEAVLKKLKKGKYREWAQQGAETRCPICLEDYELEDDVLKSGNCSHWMHKPCLETWFKRANTCPVCRVDVEPRPPASSTRGRLRRGYVPRFDRWRNTGASTNTAANPVNNNAGGSGGLVTSVASLIQGRRNSIVMSHPTAGGSEIISSSSSAARANAAGDSHDFEDGGNEDGGPGGSFF</sequence>
<feature type="region of interest" description="Disordered" evidence="9">
    <location>
        <begin position="242"/>
        <end position="319"/>
    </location>
</feature>
<accession>A0AAD5VR69</accession>
<dbReference type="InterPro" id="IPR001841">
    <property type="entry name" value="Znf_RING"/>
</dbReference>
<gene>
    <name evidence="11" type="ORF">NP233_g9355</name>
</gene>
<feature type="compositionally biased region" description="Low complexity" evidence="9">
    <location>
        <begin position="534"/>
        <end position="553"/>
    </location>
</feature>
<evidence type="ECO:0000313" key="12">
    <source>
        <dbReference type="Proteomes" id="UP001213000"/>
    </source>
</evidence>
<dbReference type="PROSITE" id="PS50089">
    <property type="entry name" value="ZF_RING_2"/>
    <property type="match status" value="1"/>
</dbReference>
<keyword evidence="12" id="KW-1185">Reference proteome</keyword>
<evidence type="ECO:0000256" key="8">
    <source>
        <dbReference type="PROSITE-ProRule" id="PRU00175"/>
    </source>
</evidence>
<evidence type="ECO:0000256" key="5">
    <source>
        <dbReference type="ARBA" id="ARBA00022771"/>
    </source>
</evidence>
<keyword evidence="4" id="KW-0479">Metal-binding</keyword>
<organism evidence="11 12">
    <name type="scientific">Leucocoprinus birnbaumii</name>
    <dbReference type="NCBI Taxonomy" id="56174"/>
    <lineage>
        <taxon>Eukaryota</taxon>
        <taxon>Fungi</taxon>
        <taxon>Dikarya</taxon>
        <taxon>Basidiomycota</taxon>
        <taxon>Agaricomycotina</taxon>
        <taxon>Agaricomycetes</taxon>
        <taxon>Agaricomycetidae</taxon>
        <taxon>Agaricales</taxon>
        <taxon>Agaricineae</taxon>
        <taxon>Agaricaceae</taxon>
        <taxon>Leucocoprinus</taxon>
    </lineage>
</organism>
<dbReference type="InterPro" id="IPR013083">
    <property type="entry name" value="Znf_RING/FYVE/PHD"/>
</dbReference>
<feature type="compositionally biased region" description="Polar residues" evidence="9">
    <location>
        <begin position="157"/>
        <end position="167"/>
    </location>
</feature>
<feature type="domain" description="RING-type" evidence="10">
    <location>
        <begin position="419"/>
        <end position="461"/>
    </location>
</feature>
<dbReference type="GO" id="GO:0061630">
    <property type="term" value="F:ubiquitin protein ligase activity"/>
    <property type="evidence" value="ECO:0007669"/>
    <property type="project" value="UniProtKB-EC"/>
</dbReference>
<feature type="region of interest" description="Disordered" evidence="9">
    <location>
        <begin position="98"/>
        <end position="189"/>
    </location>
</feature>
<dbReference type="InterPro" id="IPR045191">
    <property type="entry name" value="MBR1/2-like"/>
</dbReference>
<comment type="caution">
    <text evidence="11">The sequence shown here is derived from an EMBL/GenBank/DDBJ whole genome shotgun (WGS) entry which is preliminary data.</text>
</comment>
<dbReference type="EC" id="2.3.2.27" evidence="2"/>
<evidence type="ECO:0000256" key="7">
    <source>
        <dbReference type="ARBA" id="ARBA00022833"/>
    </source>
</evidence>
<protein>
    <recommendedName>
        <fullName evidence="2">RING-type E3 ubiquitin transferase</fullName>
        <ecNumber evidence="2">2.3.2.27</ecNumber>
    </recommendedName>
</protein>
<evidence type="ECO:0000256" key="6">
    <source>
        <dbReference type="ARBA" id="ARBA00022786"/>
    </source>
</evidence>
<keyword evidence="6" id="KW-0833">Ubl conjugation pathway</keyword>
<comment type="catalytic activity">
    <reaction evidence="1">
        <text>S-ubiquitinyl-[E2 ubiquitin-conjugating enzyme]-L-cysteine + [acceptor protein]-L-lysine = [E2 ubiquitin-conjugating enzyme]-L-cysteine + N(6)-ubiquitinyl-[acceptor protein]-L-lysine.</text>
        <dbReference type="EC" id="2.3.2.27"/>
    </reaction>
</comment>
<dbReference type="PANTHER" id="PTHR22937:SF65">
    <property type="entry name" value="E3 UBIQUITIN-PROTEIN LIGASE ARK2C"/>
    <property type="match status" value="1"/>
</dbReference>
<feature type="region of interest" description="Disordered" evidence="9">
    <location>
        <begin position="19"/>
        <end position="65"/>
    </location>
</feature>
<dbReference type="InterPro" id="IPR011016">
    <property type="entry name" value="Znf_RING-CH"/>
</dbReference>